<gene>
    <name evidence="1" type="ORF">SAMN03080602_03861</name>
</gene>
<keyword evidence="2" id="KW-1185">Reference proteome</keyword>
<dbReference type="Proteomes" id="UP000193420">
    <property type="component" value="Unassembled WGS sequence"/>
</dbReference>
<reference evidence="2" key="1">
    <citation type="submission" date="2017-04" db="EMBL/GenBank/DDBJ databases">
        <authorList>
            <person name="Varghese N."/>
            <person name="Submissions S."/>
        </authorList>
    </citation>
    <scope>NUCLEOTIDE SEQUENCE [LARGE SCALE GENOMIC DNA]</scope>
    <source>
        <strain evidence="2">DSM 19835</strain>
    </source>
</reference>
<evidence type="ECO:0000313" key="2">
    <source>
        <dbReference type="Proteomes" id="UP000193420"/>
    </source>
</evidence>
<evidence type="ECO:0000313" key="1">
    <source>
        <dbReference type="EMBL" id="SMG49702.1"/>
    </source>
</evidence>
<dbReference type="STRING" id="188872.SAMN03080602_03861"/>
<proteinExistence type="predicted"/>
<dbReference type="RefSeq" id="WP_085500536.1">
    <property type="nucleotide sequence ID" value="NZ_FXAO01000010.1"/>
</dbReference>
<dbReference type="AlphaFoldDB" id="A0A1X7L8U0"/>
<dbReference type="OrthoDB" id="1361305at2"/>
<protein>
    <submittedName>
        <fullName evidence="1">Uncharacterized protein</fullName>
    </submittedName>
</protein>
<name>A0A1X7L8U0_9FLAO</name>
<sequence length="130" mass="14950">MKHINISIKNEFGKQTSYKANNKIIKGLYATTDKLKVQENCVNLKIIVSRPNLKLVLFNNTKITVFGEICILTILGLGNKQSQFLIQKDLDLNNLKWLASKKLNGHYHDAIKRAYQTMMVLNLNNRFSKI</sequence>
<organism evidence="1 2">
    <name type="scientific">Arenibacter troitsensis</name>
    <dbReference type="NCBI Taxonomy" id="188872"/>
    <lineage>
        <taxon>Bacteria</taxon>
        <taxon>Pseudomonadati</taxon>
        <taxon>Bacteroidota</taxon>
        <taxon>Flavobacteriia</taxon>
        <taxon>Flavobacteriales</taxon>
        <taxon>Flavobacteriaceae</taxon>
        <taxon>Arenibacter</taxon>
    </lineage>
</organism>
<dbReference type="EMBL" id="FXAO01000010">
    <property type="protein sequence ID" value="SMG49702.1"/>
    <property type="molecule type" value="Genomic_DNA"/>
</dbReference>
<accession>A0A1X7L8U0</accession>